<dbReference type="InterPro" id="IPR000719">
    <property type="entry name" value="Prot_kinase_dom"/>
</dbReference>
<feature type="domain" description="Protein kinase" evidence="2">
    <location>
        <begin position="599"/>
        <end position="657"/>
    </location>
</feature>
<name>A0A0N4VA14_ENTVE</name>
<evidence type="ECO:0000313" key="4">
    <source>
        <dbReference type="Proteomes" id="UP000274131"/>
    </source>
</evidence>
<dbReference type="AlphaFoldDB" id="A0A0N4VA14"/>
<sequence length="657" mass="75418">MCWSDTTTEKGENCEEKLEKKEDLFEKTDGSLPQEEVQFHSTTALKKKLKLEADFDILIEKTRPVQSHNSDKNTIENVEKKCEQAQEREERAEIPSKKLNKKISGILQQNEKEELRNETKQGLAEDYTFHEINIHGKLLVETNLDHEKLVVSSPATYSKADQNSKVSQSAFLECTESDDTEANLDVESSVKDKNPQLGFTVFKELTAVVNESIKLCGQPKPISYQDDSVESSNAGIQQKKQDYNNLMLEVAKEEKNHFCKQEEEIIVELRRVETEFLSNNNENQINEAISCHLPEIETRVKQLRNSVERALNTGTREEIAVKLDNLDESINRLWDRALKQLSKIREQQQIQHNVEINEYLQSFTEIATADNAEHGGCEEAIENAFKKIDNELHNSYTTLRETDNILSLADIPVLEKALHDLEERESTLSEAFNDLHKIEYSEYEEDKSHEISEKKRRVKNHVELIKERCGVITSQIQAIISWGEEKKALKVEIKRIQEEFNILAKNCSESDELGTPNKKRANKLLSQLSAAQEQLKRDSEEINSLAPKCTALLHQVEKLQNKFSNLIAKYTQMTAEQDLQQNRTQTLISRTRISDKSFTRTDEVIGSGSEGKVYLGEYEGRKIAVKVLNRSKSTKKPDMEMVKKLLCLNHPNLVHYL</sequence>
<dbReference type="Proteomes" id="UP000274131">
    <property type="component" value="Unassembled WGS sequence"/>
</dbReference>
<dbReference type="WBParaSite" id="EVEC_0000729301-mRNA-1">
    <property type="protein sequence ID" value="EVEC_0000729301-mRNA-1"/>
    <property type="gene ID" value="EVEC_0000729301"/>
</dbReference>
<reference evidence="3 4" key="2">
    <citation type="submission" date="2018-10" db="EMBL/GenBank/DDBJ databases">
        <authorList>
            <consortium name="Pathogen Informatics"/>
        </authorList>
    </citation>
    <scope>NUCLEOTIDE SEQUENCE [LARGE SCALE GENOMIC DNA]</scope>
</reference>
<accession>A0A0N4VA14</accession>
<dbReference type="PROSITE" id="PS50011">
    <property type="entry name" value="PROTEIN_KINASE_DOM"/>
    <property type="match status" value="1"/>
</dbReference>
<reference evidence="5" key="1">
    <citation type="submission" date="2017-02" db="UniProtKB">
        <authorList>
            <consortium name="WormBaseParasite"/>
        </authorList>
    </citation>
    <scope>IDENTIFICATION</scope>
</reference>
<feature type="coiled-coil region" evidence="1">
    <location>
        <begin position="479"/>
        <end position="576"/>
    </location>
</feature>
<feature type="coiled-coil region" evidence="1">
    <location>
        <begin position="68"/>
        <end position="95"/>
    </location>
</feature>
<dbReference type="GO" id="GO:0005524">
    <property type="term" value="F:ATP binding"/>
    <property type="evidence" value="ECO:0007669"/>
    <property type="project" value="InterPro"/>
</dbReference>
<organism evidence="5">
    <name type="scientific">Enterobius vermicularis</name>
    <name type="common">Human pinworm</name>
    <dbReference type="NCBI Taxonomy" id="51028"/>
    <lineage>
        <taxon>Eukaryota</taxon>
        <taxon>Metazoa</taxon>
        <taxon>Ecdysozoa</taxon>
        <taxon>Nematoda</taxon>
        <taxon>Chromadorea</taxon>
        <taxon>Rhabditida</taxon>
        <taxon>Spirurina</taxon>
        <taxon>Oxyuridomorpha</taxon>
        <taxon>Oxyuroidea</taxon>
        <taxon>Oxyuridae</taxon>
        <taxon>Enterobius</taxon>
    </lineage>
</organism>
<gene>
    <name evidence="3" type="ORF">EVEC_LOCUS6814</name>
</gene>
<proteinExistence type="predicted"/>
<evidence type="ECO:0000259" key="2">
    <source>
        <dbReference type="PROSITE" id="PS50011"/>
    </source>
</evidence>
<dbReference type="SUPFAM" id="SSF56112">
    <property type="entry name" value="Protein kinase-like (PK-like)"/>
    <property type="match status" value="1"/>
</dbReference>
<dbReference type="EMBL" id="UXUI01008660">
    <property type="protein sequence ID" value="VDD92063.1"/>
    <property type="molecule type" value="Genomic_DNA"/>
</dbReference>
<keyword evidence="4" id="KW-1185">Reference proteome</keyword>
<evidence type="ECO:0000256" key="1">
    <source>
        <dbReference type="SAM" id="Coils"/>
    </source>
</evidence>
<evidence type="ECO:0000313" key="3">
    <source>
        <dbReference type="EMBL" id="VDD92063.1"/>
    </source>
</evidence>
<dbReference type="GO" id="GO:0004672">
    <property type="term" value="F:protein kinase activity"/>
    <property type="evidence" value="ECO:0007669"/>
    <property type="project" value="InterPro"/>
</dbReference>
<dbReference type="InterPro" id="IPR011009">
    <property type="entry name" value="Kinase-like_dom_sf"/>
</dbReference>
<keyword evidence="1" id="KW-0175">Coiled coil</keyword>
<evidence type="ECO:0000313" key="5">
    <source>
        <dbReference type="WBParaSite" id="EVEC_0000729301-mRNA-1"/>
    </source>
</evidence>
<protein>
    <submittedName>
        <fullName evidence="5">Protein kinase domain-containing protein</fullName>
    </submittedName>
</protein>
<dbReference type="Gene3D" id="3.30.200.20">
    <property type="entry name" value="Phosphorylase Kinase, domain 1"/>
    <property type="match status" value="1"/>
</dbReference>